<sequence length="186" mass="20608">MLIVATNCLQKVMMAEAKASLSIPKKVGVKGKIIHSQGGKIIANVLKFMKEEAGNNTPTIELSHYKERLLAATGISDTTYRSIVKEVWDIDAGGVTSFSSPGKKRSRPSPKSTLRTEEKQTIRTIVEWASVCNHVDKVVADYLEKEHLLDNITEELEFVVNTGESDTDEDLYDDDDSEDHANNSLL</sequence>
<name>A0ACB9TGP7_HOLOL</name>
<proteinExistence type="predicted"/>
<evidence type="ECO:0000313" key="2">
    <source>
        <dbReference type="Proteomes" id="UP001056778"/>
    </source>
</evidence>
<comment type="caution">
    <text evidence="1">The sequence shown here is derived from an EMBL/GenBank/DDBJ whole genome shotgun (WGS) entry which is preliminary data.</text>
</comment>
<dbReference type="EMBL" id="CM043017">
    <property type="protein sequence ID" value="KAI4466058.1"/>
    <property type="molecule type" value="Genomic_DNA"/>
</dbReference>
<keyword evidence="2" id="KW-1185">Reference proteome</keyword>
<accession>A0ACB9TGP7</accession>
<organism evidence="1 2">
    <name type="scientific">Holotrichia oblita</name>
    <name type="common">Chafer beetle</name>
    <dbReference type="NCBI Taxonomy" id="644536"/>
    <lineage>
        <taxon>Eukaryota</taxon>
        <taxon>Metazoa</taxon>
        <taxon>Ecdysozoa</taxon>
        <taxon>Arthropoda</taxon>
        <taxon>Hexapoda</taxon>
        <taxon>Insecta</taxon>
        <taxon>Pterygota</taxon>
        <taxon>Neoptera</taxon>
        <taxon>Endopterygota</taxon>
        <taxon>Coleoptera</taxon>
        <taxon>Polyphaga</taxon>
        <taxon>Scarabaeiformia</taxon>
        <taxon>Scarabaeidae</taxon>
        <taxon>Melolonthinae</taxon>
        <taxon>Holotrichia</taxon>
    </lineage>
</organism>
<protein>
    <submittedName>
        <fullName evidence="1">Uncharacterized protein</fullName>
    </submittedName>
</protein>
<evidence type="ECO:0000313" key="1">
    <source>
        <dbReference type="EMBL" id="KAI4466058.1"/>
    </source>
</evidence>
<reference evidence="1" key="1">
    <citation type="submission" date="2022-04" db="EMBL/GenBank/DDBJ databases">
        <title>Chromosome-scale genome assembly of Holotrichia oblita Faldermann.</title>
        <authorList>
            <person name="Rongchong L."/>
        </authorList>
    </citation>
    <scope>NUCLEOTIDE SEQUENCE</scope>
    <source>
        <strain evidence="1">81SQS9</strain>
    </source>
</reference>
<gene>
    <name evidence="1" type="ORF">MML48_3g00005787</name>
</gene>
<dbReference type="Proteomes" id="UP001056778">
    <property type="component" value="Chromosome 3"/>
</dbReference>